<evidence type="ECO:0000313" key="2">
    <source>
        <dbReference type="Proteomes" id="UP001186974"/>
    </source>
</evidence>
<proteinExistence type="predicted"/>
<reference evidence="1" key="1">
    <citation type="submission" date="2024-09" db="EMBL/GenBank/DDBJ databases">
        <title>Black Yeasts Isolated from many extreme environments.</title>
        <authorList>
            <person name="Coleine C."/>
            <person name="Stajich J.E."/>
            <person name="Selbmann L."/>
        </authorList>
    </citation>
    <scope>NUCLEOTIDE SEQUENCE</scope>
    <source>
        <strain evidence="1">CCFEE 5737</strain>
    </source>
</reference>
<organism evidence="1 2">
    <name type="scientific">Coniosporium uncinatum</name>
    <dbReference type="NCBI Taxonomy" id="93489"/>
    <lineage>
        <taxon>Eukaryota</taxon>
        <taxon>Fungi</taxon>
        <taxon>Dikarya</taxon>
        <taxon>Ascomycota</taxon>
        <taxon>Pezizomycotina</taxon>
        <taxon>Dothideomycetes</taxon>
        <taxon>Dothideomycetes incertae sedis</taxon>
        <taxon>Coniosporium</taxon>
    </lineage>
</organism>
<dbReference type="EMBL" id="JAWDJW010008941">
    <property type="protein sequence ID" value="KAK3059994.1"/>
    <property type="molecule type" value="Genomic_DNA"/>
</dbReference>
<keyword evidence="2" id="KW-1185">Reference proteome</keyword>
<protein>
    <submittedName>
        <fullName evidence="1">Uncharacterized protein</fullName>
    </submittedName>
</protein>
<comment type="caution">
    <text evidence="1">The sequence shown here is derived from an EMBL/GenBank/DDBJ whole genome shotgun (WGS) entry which is preliminary data.</text>
</comment>
<accession>A0ACC3D0D4</accession>
<name>A0ACC3D0D4_9PEZI</name>
<sequence length="275" mass="30724">MSFQHGTLQLSTTRLILSPFNPNLRSHCELVLTITSDAAYKKYEQDSKLNDSSSSCSSSLSSSSANDDDRYSIARSFAKDRLPALNPNTAIGTSIICVAQSHVLARQGFRDRPIGWVTLDQRRGCPAPHLSYAIAPGERGKGYATEAARELIRYAKEVGGVGEVYGIAMQGNWASKRVLEKLGMRRCCSERLEGFEEKGKGKGRGKEAVLDCYSDGRAEAFDLEAFGPMQEVCRKRTRRGKVEEERVWVKMKRGEWRRRYIEGLGILDSEDDERG</sequence>
<gene>
    <name evidence="1" type="ORF">LTS18_009583</name>
</gene>
<evidence type="ECO:0000313" key="1">
    <source>
        <dbReference type="EMBL" id="KAK3059994.1"/>
    </source>
</evidence>
<dbReference type="Proteomes" id="UP001186974">
    <property type="component" value="Unassembled WGS sequence"/>
</dbReference>